<comment type="caution">
    <text evidence="2">The sequence shown here is derived from an EMBL/GenBank/DDBJ whole genome shotgun (WGS) entry which is preliminary data.</text>
</comment>
<proteinExistence type="predicted"/>
<evidence type="ECO:0000313" key="3">
    <source>
        <dbReference type="Proteomes" id="UP001201449"/>
    </source>
</evidence>
<dbReference type="RefSeq" id="WP_305067154.1">
    <property type="nucleotide sequence ID" value="NZ_JAKEVZ010000010.1"/>
</dbReference>
<feature type="non-terminal residue" evidence="2">
    <location>
        <position position="539"/>
    </location>
</feature>
<name>A0ABS9BXJ9_9BACT</name>
<dbReference type="Proteomes" id="UP001201449">
    <property type="component" value="Unassembled WGS sequence"/>
</dbReference>
<evidence type="ECO:0000259" key="1">
    <source>
        <dbReference type="Pfam" id="PF18676"/>
    </source>
</evidence>
<feature type="domain" description="MBG" evidence="1">
    <location>
        <begin position="494"/>
        <end position="531"/>
    </location>
</feature>
<feature type="domain" description="MBG" evidence="1">
    <location>
        <begin position="336"/>
        <end position="407"/>
    </location>
</feature>
<accession>A0ABS9BXJ9</accession>
<organism evidence="2 3">
    <name type="scientific">Mariniradius sediminis</name>
    <dbReference type="NCBI Taxonomy" id="2909237"/>
    <lineage>
        <taxon>Bacteria</taxon>
        <taxon>Pseudomonadati</taxon>
        <taxon>Bacteroidota</taxon>
        <taxon>Cytophagia</taxon>
        <taxon>Cytophagales</taxon>
        <taxon>Cyclobacteriaceae</taxon>
        <taxon>Mariniradius</taxon>
    </lineage>
</organism>
<dbReference type="Pfam" id="PF18676">
    <property type="entry name" value="MBG_2"/>
    <property type="match status" value="3"/>
</dbReference>
<protein>
    <recommendedName>
        <fullName evidence="1">MBG domain-containing protein</fullName>
    </recommendedName>
</protein>
<gene>
    <name evidence="2" type="ORF">L0U89_13380</name>
</gene>
<evidence type="ECO:0000313" key="2">
    <source>
        <dbReference type="EMBL" id="MCF1752060.1"/>
    </source>
</evidence>
<sequence length="539" mass="56488">MKPDLPNPWKSLIQGMVMLSILMLWGFPALSQTSTATVTTDKDDYVPGETAIITGTGWSPGEIVELDFEHIGDFIPDHEHVYKYVTADVKGEIYFEWFVSEQELGTTFHLMARGQSSGLFAETYFTDGNFRLYARGLPDGVDITVNYNVSGSGGGSGNQSRTFTTPNFGTQSINNRTISGISYTPSSFEINSKIYTILNYTINTGTTLSTSFNSGPGNQETFFYANYGALISADKSAIYGSSVTLTATFYSNFQTSTGISGKAITFYLDGTAVGTANTNASGVASLTLDLTAVPTLGKLNVGTYEITTSFAGDSGLFAVPQASSTGSELEVTQRPITITADTKSKIYGDLDPALTAQVTAGTIVSGDVATGSLIRVAGENVGTYAINKGTYTFGANYLETYTGALLTINQLAVTVTADAKSKTYGDVDPALTFVSVPAVGSTLANGEVVGFTGALDRAAGEDVGTYAINQNTVANGNYAISYTGALLTINQLAVTVTADAKSKTYGDVDPALTFVSVPAVGSTLANGEVVGFTGALDRA</sequence>
<keyword evidence="3" id="KW-1185">Reference proteome</keyword>
<feature type="domain" description="MBG" evidence="1">
    <location>
        <begin position="413"/>
        <end position="488"/>
    </location>
</feature>
<dbReference type="EMBL" id="JAKEVZ010000010">
    <property type="protein sequence ID" value="MCF1752060.1"/>
    <property type="molecule type" value="Genomic_DNA"/>
</dbReference>
<dbReference type="InterPro" id="IPR041286">
    <property type="entry name" value="MBG_2"/>
</dbReference>
<reference evidence="2 3" key="1">
    <citation type="submission" date="2022-01" db="EMBL/GenBank/DDBJ databases">
        <title>Mariniradius saccharolyticus sp. nov., isolated from sediment of a river.</title>
        <authorList>
            <person name="Liu H."/>
        </authorList>
    </citation>
    <scope>NUCLEOTIDE SEQUENCE [LARGE SCALE GENOMIC DNA]</scope>
    <source>
        <strain evidence="2 3">RY-2</strain>
    </source>
</reference>